<proteinExistence type="predicted"/>
<comment type="caution">
    <text evidence="1">The sequence shown here is derived from an EMBL/GenBank/DDBJ whole genome shotgun (WGS) entry which is preliminary data.</text>
</comment>
<accession>A0A418VE15</accession>
<evidence type="ECO:0000313" key="2">
    <source>
        <dbReference type="Proteomes" id="UP000285523"/>
    </source>
</evidence>
<sequence length="148" mass="17234">MSGDAAGHKREWRLLHHGIVQVIDSYGCELAKGGRAVWVSSKRSPGCYSQFVTLYDLRLLQPEMLAALRMLLAKYRDWSIEIQVAAPAGECTWDWRDMIIEISYGRIIDRMRHDLLPDHLRQVRFGTTIDEYNEEMAAKVRRLMRQQV</sequence>
<evidence type="ECO:0000313" key="1">
    <source>
        <dbReference type="EMBL" id="RJF74339.1"/>
    </source>
</evidence>
<organism evidence="1 2">
    <name type="scientific">Rhodopseudomonas palustris</name>
    <dbReference type="NCBI Taxonomy" id="1076"/>
    <lineage>
        <taxon>Bacteria</taxon>
        <taxon>Pseudomonadati</taxon>
        <taxon>Pseudomonadota</taxon>
        <taxon>Alphaproteobacteria</taxon>
        <taxon>Hyphomicrobiales</taxon>
        <taxon>Nitrobacteraceae</taxon>
        <taxon>Rhodopseudomonas</taxon>
    </lineage>
</organism>
<reference evidence="1 2" key="1">
    <citation type="submission" date="2018-09" db="EMBL/GenBank/DDBJ databases">
        <title>Draft genome sequence of Rhodopseudomonas palustris 2.1.18.</title>
        <authorList>
            <person name="Robertson S.L."/>
            <person name="Meyer T.E."/>
            <person name="Kyndt J.A."/>
        </authorList>
    </citation>
    <scope>NUCLEOTIDE SEQUENCE [LARGE SCALE GENOMIC DNA]</scope>
    <source>
        <strain evidence="1 2">2.1.18</strain>
    </source>
</reference>
<dbReference type="AlphaFoldDB" id="A0A418VE15"/>
<dbReference type="EMBL" id="QYYD01000011">
    <property type="protein sequence ID" value="RJF74339.1"/>
    <property type="molecule type" value="Genomic_DNA"/>
</dbReference>
<dbReference type="Proteomes" id="UP000285523">
    <property type="component" value="Unassembled WGS sequence"/>
</dbReference>
<dbReference type="OrthoDB" id="9878318at2"/>
<dbReference type="RefSeq" id="WP_119856914.1">
    <property type="nucleotide sequence ID" value="NZ_QYYD01000011.1"/>
</dbReference>
<name>A0A418VE15_RHOPL</name>
<protein>
    <submittedName>
        <fullName evidence="1">Uncharacterized protein</fullName>
    </submittedName>
</protein>
<gene>
    <name evidence="1" type="ORF">D4Q52_12650</name>
</gene>